<feature type="region of interest" description="Disordered" evidence="1">
    <location>
        <begin position="1"/>
        <end position="33"/>
    </location>
</feature>
<dbReference type="SUPFAM" id="SSF160443">
    <property type="entry name" value="SMR domain-like"/>
    <property type="match status" value="1"/>
</dbReference>
<comment type="caution">
    <text evidence="3">The sequence shown here is derived from an EMBL/GenBank/DDBJ whole genome shotgun (WGS) entry which is preliminary data.</text>
</comment>
<evidence type="ECO:0000313" key="3">
    <source>
        <dbReference type="EMBL" id="KAG8371497.1"/>
    </source>
</evidence>
<feature type="domain" description="Smr" evidence="2">
    <location>
        <begin position="423"/>
        <end position="497"/>
    </location>
</feature>
<dbReference type="Pfam" id="PF24767">
    <property type="entry name" value="UBA_At5g58720"/>
    <property type="match status" value="1"/>
</dbReference>
<proteinExistence type="predicted"/>
<name>A0AAV6WTB8_9LAMI</name>
<protein>
    <recommendedName>
        <fullName evidence="2">Smr domain-containing protein</fullName>
    </recommendedName>
</protein>
<sequence>MRQSKKKRSKGCRKGNTENHAAPHKTDNEKEQKVLKNLLEAFASVSLEEATAAYKEANGDPNKAAEILANVVEGAAQEDQSTTCSSSSGNYNVGSSSSSNASDVFGEASDFLQDGFKQQSKPNKSKKKVIASAGTVSTVLGKDYVRSTPKKGSSKLKGFHHETLNKEEAEQFLCSMLGEDCELSLAIVRDVLCQCGYNLEKALDAVLELSASSKERANGCNESTIREDAPYLTESTDDLTDSHRSSESTSRSSEIELQDNLWLTGNLFRNLSEVPESSETRYSTKTGNSEFELPQKVLECLFNMPTPKTAEHEPNTMNWRNIVKQITSLGQRSEPGDSEQGQLIHAKGDEYQVLREDAKQHWGSMKSYYQKATTAFSNGEKEYAAYLSEKGRTHSKRAREADAKASQDIFAVRNRTIENMITIDLHGQHIKQAMRLLKLHLLFGAYVQSVRSFRVITGCGSHGVGKSKLKNSVINLLQKEGISWSEENRGTLLIRLEGRMNFSFLDSGSDSE</sequence>
<gene>
    <name evidence="3" type="ORF">BUALT_Bualt13G0093800</name>
</gene>
<dbReference type="Pfam" id="PF08590">
    <property type="entry name" value="DUF1771"/>
    <property type="match status" value="1"/>
</dbReference>
<evidence type="ECO:0000259" key="2">
    <source>
        <dbReference type="PROSITE" id="PS50828"/>
    </source>
</evidence>
<dbReference type="Pfam" id="PF01713">
    <property type="entry name" value="Smr"/>
    <property type="match status" value="1"/>
</dbReference>
<dbReference type="InterPro" id="IPR002625">
    <property type="entry name" value="Smr_dom"/>
</dbReference>
<feature type="compositionally biased region" description="Basic and acidic residues" evidence="1">
    <location>
        <begin position="24"/>
        <end position="33"/>
    </location>
</feature>
<dbReference type="InterPro" id="IPR056254">
    <property type="entry name" value="At5g58720/SDE5-like_UBA-like"/>
</dbReference>
<dbReference type="SMART" id="SM00463">
    <property type="entry name" value="SMR"/>
    <property type="match status" value="1"/>
</dbReference>
<dbReference type="InterPro" id="IPR036063">
    <property type="entry name" value="Smr_dom_sf"/>
</dbReference>
<dbReference type="Proteomes" id="UP000826271">
    <property type="component" value="Unassembled WGS sequence"/>
</dbReference>
<feature type="compositionally biased region" description="Low complexity" evidence="1">
    <location>
        <begin position="85"/>
        <end position="99"/>
    </location>
</feature>
<dbReference type="PROSITE" id="PS50828">
    <property type="entry name" value="SMR"/>
    <property type="match status" value="1"/>
</dbReference>
<dbReference type="PANTHER" id="PTHR47676">
    <property type="entry name" value="OS01G0225100 PROTEIN"/>
    <property type="match status" value="1"/>
</dbReference>
<feature type="region of interest" description="Disordered" evidence="1">
    <location>
        <begin position="79"/>
        <end position="99"/>
    </location>
</feature>
<dbReference type="InterPro" id="IPR013899">
    <property type="entry name" value="DUF1771"/>
</dbReference>
<evidence type="ECO:0000256" key="1">
    <source>
        <dbReference type="SAM" id="MobiDB-lite"/>
    </source>
</evidence>
<feature type="region of interest" description="Disordered" evidence="1">
    <location>
        <begin position="217"/>
        <end position="255"/>
    </location>
</feature>
<feature type="compositionally biased region" description="Basic residues" evidence="1">
    <location>
        <begin position="1"/>
        <end position="13"/>
    </location>
</feature>
<dbReference type="Gene3D" id="3.30.1370.110">
    <property type="match status" value="1"/>
</dbReference>
<dbReference type="SMART" id="SM01162">
    <property type="entry name" value="DUF1771"/>
    <property type="match status" value="1"/>
</dbReference>
<reference evidence="3" key="1">
    <citation type="submission" date="2019-10" db="EMBL/GenBank/DDBJ databases">
        <authorList>
            <person name="Zhang R."/>
            <person name="Pan Y."/>
            <person name="Wang J."/>
            <person name="Ma R."/>
            <person name="Yu S."/>
        </authorList>
    </citation>
    <scope>NUCLEOTIDE SEQUENCE</scope>
    <source>
        <strain evidence="3">LA-IB0</strain>
        <tissue evidence="3">Leaf</tissue>
    </source>
</reference>
<organism evidence="3 4">
    <name type="scientific">Buddleja alternifolia</name>
    <dbReference type="NCBI Taxonomy" id="168488"/>
    <lineage>
        <taxon>Eukaryota</taxon>
        <taxon>Viridiplantae</taxon>
        <taxon>Streptophyta</taxon>
        <taxon>Embryophyta</taxon>
        <taxon>Tracheophyta</taxon>
        <taxon>Spermatophyta</taxon>
        <taxon>Magnoliopsida</taxon>
        <taxon>eudicotyledons</taxon>
        <taxon>Gunneridae</taxon>
        <taxon>Pentapetalae</taxon>
        <taxon>asterids</taxon>
        <taxon>lamiids</taxon>
        <taxon>Lamiales</taxon>
        <taxon>Scrophulariaceae</taxon>
        <taxon>Buddlejeae</taxon>
        <taxon>Buddleja</taxon>
    </lineage>
</organism>
<keyword evidence="4" id="KW-1185">Reference proteome</keyword>
<dbReference type="InterPro" id="IPR055319">
    <property type="entry name" value="At5g58720-like"/>
</dbReference>
<dbReference type="EMBL" id="WHWC01000013">
    <property type="protein sequence ID" value="KAG8371497.1"/>
    <property type="molecule type" value="Genomic_DNA"/>
</dbReference>
<evidence type="ECO:0000313" key="4">
    <source>
        <dbReference type="Proteomes" id="UP000826271"/>
    </source>
</evidence>
<accession>A0AAV6WTB8</accession>
<dbReference type="AlphaFoldDB" id="A0AAV6WTB8"/>
<dbReference type="PANTHER" id="PTHR47676:SF1">
    <property type="entry name" value="SMR DOMAIN-CONTAINING PROTEIN"/>
    <property type="match status" value="1"/>
</dbReference>